<proteinExistence type="predicted"/>
<keyword evidence="3" id="KW-1185">Reference proteome</keyword>
<sequence>MSAPFVEIGDGHRLFVRDWGRGSPVLLLAGWGMDSRIWGEVMVALNARGLRTLAYDRRGHGRSTDPGWADTDALADDLARVLSGLDLRGVTLVTHSGAAGEAIRYLAREGSERIARLILVGATGPRMLADGDGGPGLTPDMATVMRARLATDLPGWIEEAIDPFAPGHRAALGAWMAGMVQDTSRRILLDFQDAILSADLRHEAAGLALPVTLIHGDWDVSAPIDLTARAYARLIPGAELVVYGGAAHGVMVTHAARLADDIAERCAA</sequence>
<dbReference type="Gene3D" id="3.40.50.1820">
    <property type="entry name" value="alpha/beta hydrolase"/>
    <property type="match status" value="1"/>
</dbReference>
<dbReference type="InterPro" id="IPR000073">
    <property type="entry name" value="AB_hydrolase_1"/>
</dbReference>
<dbReference type="RefSeq" id="WP_139037773.1">
    <property type="nucleotide sequence ID" value="NZ_VDDA01000011.1"/>
</dbReference>
<organism evidence="2 3">
    <name type="scientific">Methylobacterium terricola</name>
    <dbReference type="NCBI Taxonomy" id="2583531"/>
    <lineage>
        <taxon>Bacteria</taxon>
        <taxon>Pseudomonadati</taxon>
        <taxon>Pseudomonadota</taxon>
        <taxon>Alphaproteobacteria</taxon>
        <taxon>Hyphomicrobiales</taxon>
        <taxon>Methylobacteriaceae</taxon>
        <taxon>Methylobacterium</taxon>
    </lineage>
</organism>
<dbReference type="PANTHER" id="PTHR43433:SF4">
    <property type="entry name" value="NON-HEME CHLOROPEROXIDASE-RELATED"/>
    <property type="match status" value="1"/>
</dbReference>
<protein>
    <submittedName>
        <fullName evidence="2">Alpha/beta hydrolase</fullName>
    </submittedName>
</protein>
<keyword evidence="2" id="KW-0378">Hydrolase</keyword>
<comment type="caution">
    <text evidence="2">The sequence shown here is derived from an EMBL/GenBank/DDBJ whole genome shotgun (WGS) entry which is preliminary data.</text>
</comment>
<reference evidence="2 3" key="1">
    <citation type="submission" date="2019-06" db="EMBL/GenBank/DDBJ databases">
        <title>Genome of Methylobacterium sp. 17Sr1-39.</title>
        <authorList>
            <person name="Seo T."/>
        </authorList>
    </citation>
    <scope>NUCLEOTIDE SEQUENCE [LARGE SCALE GENOMIC DNA]</scope>
    <source>
        <strain evidence="2 3">17Sr1-39</strain>
    </source>
</reference>
<dbReference type="EMBL" id="VDDA01000011">
    <property type="protein sequence ID" value="TNC10718.1"/>
    <property type="molecule type" value="Genomic_DNA"/>
</dbReference>
<name>A0A5C4LFX4_9HYPH</name>
<dbReference type="PANTHER" id="PTHR43433">
    <property type="entry name" value="HYDROLASE, ALPHA/BETA FOLD FAMILY PROTEIN"/>
    <property type="match status" value="1"/>
</dbReference>
<evidence type="ECO:0000259" key="1">
    <source>
        <dbReference type="Pfam" id="PF00561"/>
    </source>
</evidence>
<evidence type="ECO:0000313" key="2">
    <source>
        <dbReference type="EMBL" id="TNC10718.1"/>
    </source>
</evidence>
<dbReference type="GO" id="GO:0016787">
    <property type="term" value="F:hydrolase activity"/>
    <property type="evidence" value="ECO:0007669"/>
    <property type="project" value="UniProtKB-KW"/>
</dbReference>
<dbReference type="AlphaFoldDB" id="A0A5C4LFX4"/>
<gene>
    <name evidence="2" type="ORF">FF100_21410</name>
</gene>
<dbReference type="OrthoDB" id="9779853at2"/>
<dbReference type="SUPFAM" id="SSF53474">
    <property type="entry name" value="alpha/beta-Hydrolases"/>
    <property type="match status" value="1"/>
</dbReference>
<evidence type="ECO:0000313" key="3">
    <source>
        <dbReference type="Proteomes" id="UP000305267"/>
    </source>
</evidence>
<dbReference type="InterPro" id="IPR029058">
    <property type="entry name" value="AB_hydrolase_fold"/>
</dbReference>
<dbReference type="Proteomes" id="UP000305267">
    <property type="component" value="Unassembled WGS sequence"/>
</dbReference>
<accession>A0A5C4LFX4</accession>
<dbReference type="InterPro" id="IPR050471">
    <property type="entry name" value="AB_hydrolase"/>
</dbReference>
<dbReference type="Pfam" id="PF00561">
    <property type="entry name" value="Abhydrolase_1"/>
    <property type="match status" value="1"/>
</dbReference>
<feature type="domain" description="AB hydrolase-1" evidence="1">
    <location>
        <begin position="24"/>
        <end position="254"/>
    </location>
</feature>